<dbReference type="Proteomes" id="UP001157006">
    <property type="component" value="Chromosome 3"/>
</dbReference>
<reference evidence="1 2" key="1">
    <citation type="submission" date="2023-01" db="EMBL/GenBank/DDBJ databases">
        <authorList>
            <person name="Kreplak J."/>
        </authorList>
    </citation>
    <scope>NUCLEOTIDE SEQUENCE [LARGE SCALE GENOMIC DNA]</scope>
</reference>
<proteinExistence type="predicted"/>
<organism evidence="1 2">
    <name type="scientific">Vicia faba</name>
    <name type="common">Broad bean</name>
    <name type="synonym">Faba vulgaris</name>
    <dbReference type="NCBI Taxonomy" id="3906"/>
    <lineage>
        <taxon>Eukaryota</taxon>
        <taxon>Viridiplantae</taxon>
        <taxon>Streptophyta</taxon>
        <taxon>Embryophyta</taxon>
        <taxon>Tracheophyta</taxon>
        <taxon>Spermatophyta</taxon>
        <taxon>Magnoliopsida</taxon>
        <taxon>eudicotyledons</taxon>
        <taxon>Gunneridae</taxon>
        <taxon>Pentapetalae</taxon>
        <taxon>rosids</taxon>
        <taxon>fabids</taxon>
        <taxon>Fabales</taxon>
        <taxon>Fabaceae</taxon>
        <taxon>Papilionoideae</taxon>
        <taxon>50 kb inversion clade</taxon>
        <taxon>NPAAA clade</taxon>
        <taxon>Hologalegina</taxon>
        <taxon>IRL clade</taxon>
        <taxon>Fabeae</taxon>
        <taxon>Vicia</taxon>
    </lineage>
</organism>
<keyword evidence="2" id="KW-1185">Reference proteome</keyword>
<dbReference type="EMBL" id="OX451738">
    <property type="protein sequence ID" value="CAI8604445.1"/>
    <property type="molecule type" value="Genomic_DNA"/>
</dbReference>
<accession>A0AAV1A1F7</accession>
<gene>
    <name evidence="1" type="ORF">VFH_III133320</name>
</gene>
<name>A0AAV1A1F7_VICFA</name>
<evidence type="ECO:0000313" key="2">
    <source>
        <dbReference type="Proteomes" id="UP001157006"/>
    </source>
</evidence>
<protein>
    <submittedName>
        <fullName evidence="1">Uncharacterized protein</fullName>
    </submittedName>
</protein>
<evidence type="ECO:0000313" key="1">
    <source>
        <dbReference type="EMBL" id="CAI8604445.1"/>
    </source>
</evidence>
<dbReference type="AlphaFoldDB" id="A0AAV1A1F7"/>
<sequence length="102" mass="11526">MIKSSLTPCSGRLFLNMKKMNLQMGCPSKELLGIYIIQSDYISQFLNCIIVKGNKQICPSCLNPLVKYLEKNKVEQNIHSREDGPKIWGGVRVKNPGWVGRS</sequence>